<evidence type="ECO:0000313" key="2">
    <source>
        <dbReference type="EMBL" id="UNM12724.1"/>
    </source>
</evidence>
<evidence type="ECO:0000313" key="3">
    <source>
        <dbReference type="Proteomes" id="UP000828924"/>
    </source>
</evidence>
<reference evidence="2 3" key="1">
    <citation type="submission" date="2021-03" db="EMBL/GenBank/DDBJ databases">
        <title>Complete genome of Streptomyces formicae strain 1H-GS9 (DSM 100524).</title>
        <authorList>
            <person name="Atanasov K.E."/>
            <person name="Altabella T."/>
            <person name="Ferrer A."/>
        </authorList>
    </citation>
    <scope>NUCLEOTIDE SEQUENCE [LARGE SCALE GENOMIC DNA]</scope>
    <source>
        <strain evidence="2 3">1H-GS9</strain>
    </source>
</reference>
<organism evidence="2 3">
    <name type="scientific">Streptomyces formicae</name>
    <dbReference type="NCBI Taxonomy" id="1616117"/>
    <lineage>
        <taxon>Bacteria</taxon>
        <taxon>Bacillati</taxon>
        <taxon>Actinomycetota</taxon>
        <taxon>Actinomycetes</taxon>
        <taxon>Kitasatosporales</taxon>
        <taxon>Streptomycetaceae</taxon>
        <taxon>Streptomyces</taxon>
    </lineage>
</organism>
<dbReference type="RefSeq" id="WP_242331340.1">
    <property type="nucleotide sequence ID" value="NZ_CP071872.1"/>
</dbReference>
<evidence type="ECO:0000256" key="1">
    <source>
        <dbReference type="SAM" id="MobiDB-lite"/>
    </source>
</evidence>
<sequence length="45" mass="4280">MKIRFIAGPTALAAAVALTARGSGSSDKGEGHRVAAGLTGGAVKG</sequence>
<protein>
    <recommendedName>
        <fullName evidence="4">Secreted protein</fullName>
    </recommendedName>
</protein>
<evidence type="ECO:0008006" key="4">
    <source>
        <dbReference type="Google" id="ProtNLM"/>
    </source>
</evidence>
<dbReference type="Proteomes" id="UP000828924">
    <property type="component" value="Chromosome"/>
</dbReference>
<keyword evidence="3" id="KW-1185">Reference proteome</keyword>
<feature type="region of interest" description="Disordered" evidence="1">
    <location>
        <begin position="22"/>
        <end position="45"/>
    </location>
</feature>
<accession>A0ABY3WJF8</accession>
<gene>
    <name evidence="2" type="ORF">J4032_15415</name>
</gene>
<dbReference type="EMBL" id="CP071872">
    <property type="protein sequence ID" value="UNM12724.1"/>
    <property type="molecule type" value="Genomic_DNA"/>
</dbReference>
<proteinExistence type="predicted"/>
<name>A0ABY3WJF8_9ACTN</name>